<evidence type="ECO:0000313" key="6">
    <source>
        <dbReference type="Proteomes" id="UP000656813"/>
    </source>
</evidence>
<dbReference type="InterPro" id="IPR000086">
    <property type="entry name" value="NUDIX_hydrolase_dom"/>
</dbReference>
<dbReference type="PANTHER" id="PTHR43736">
    <property type="entry name" value="ADP-RIBOSE PYROPHOSPHATASE"/>
    <property type="match status" value="1"/>
</dbReference>
<evidence type="ECO:0000256" key="3">
    <source>
        <dbReference type="RuleBase" id="RU003476"/>
    </source>
</evidence>
<dbReference type="InterPro" id="IPR015797">
    <property type="entry name" value="NUDIX_hydrolase-like_dom_sf"/>
</dbReference>
<protein>
    <recommendedName>
        <fullName evidence="4">Nudix hydrolase domain-containing protein</fullName>
    </recommendedName>
</protein>
<feature type="domain" description="Nudix hydrolase" evidence="4">
    <location>
        <begin position="65"/>
        <end position="189"/>
    </location>
</feature>
<evidence type="ECO:0000313" key="5">
    <source>
        <dbReference type="EMBL" id="GGH87743.1"/>
    </source>
</evidence>
<comment type="caution">
    <text evidence="5">The sequence shown here is derived from an EMBL/GenBank/DDBJ whole genome shotgun (WGS) entry which is preliminary data.</text>
</comment>
<dbReference type="Pfam" id="PF00293">
    <property type="entry name" value="NUDIX"/>
    <property type="match status" value="1"/>
</dbReference>
<sequence length="207" mass="24281">MFSFNKKAIFIINVGKQAIICYIMLQLIRNLVCVEYTGSYTMNRSVIFEDYYQNKVTFSCDLNPFSAHPKHVWVICQFHDQWLLTRHPRRGWEFPGGKVEKGETAEEAAIREVYEETGAHVSSIHYIGQYKVEGKSGTIIKNVYFAKIDEVKLKDDYMETQGPIFLNELPKNIKDNHRFSFMMKDEVLEESLKHIRHHLVKNRKSQA</sequence>
<accession>A0A8J3ENT9</accession>
<keyword evidence="6" id="KW-1185">Reference proteome</keyword>
<organism evidence="5 6">
    <name type="scientific">Pullulanibacillus pueri</name>
    <dbReference type="NCBI Taxonomy" id="1437324"/>
    <lineage>
        <taxon>Bacteria</taxon>
        <taxon>Bacillati</taxon>
        <taxon>Bacillota</taxon>
        <taxon>Bacilli</taxon>
        <taxon>Bacillales</taxon>
        <taxon>Sporolactobacillaceae</taxon>
        <taxon>Pullulanibacillus</taxon>
    </lineage>
</organism>
<dbReference type="InterPro" id="IPR020476">
    <property type="entry name" value="Nudix_hydrolase"/>
</dbReference>
<proteinExistence type="inferred from homology"/>
<dbReference type="AlphaFoldDB" id="A0A8J3ENT9"/>
<dbReference type="Gene3D" id="3.90.79.10">
    <property type="entry name" value="Nucleoside Triphosphate Pyrophosphohydrolase"/>
    <property type="match status" value="1"/>
</dbReference>
<dbReference type="SUPFAM" id="SSF55811">
    <property type="entry name" value="Nudix"/>
    <property type="match status" value="1"/>
</dbReference>
<dbReference type="GO" id="GO:0016787">
    <property type="term" value="F:hydrolase activity"/>
    <property type="evidence" value="ECO:0007669"/>
    <property type="project" value="UniProtKB-KW"/>
</dbReference>
<dbReference type="InterPro" id="IPR020084">
    <property type="entry name" value="NUDIX_hydrolase_CS"/>
</dbReference>
<comment type="similarity">
    <text evidence="1 3">Belongs to the Nudix hydrolase family.</text>
</comment>
<keyword evidence="2 3" id="KW-0378">Hydrolase</keyword>
<dbReference type="NCBIfam" id="TIGR02705">
    <property type="entry name" value="nudix_YtkD"/>
    <property type="match status" value="1"/>
</dbReference>
<evidence type="ECO:0000256" key="2">
    <source>
        <dbReference type="ARBA" id="ARBA00022801"/>
    </source>
</evidence>
<dbReference type="Proteomes" id="UP000656813">
    <property type="component" value="Unassembled WGS sequence"/>
</dbReference>
<name>A0A8J3ENT9_9BACL</name>
<dbReference type="PROSITE" id="PS51462">
    <property type="entry name" value="NUDIX"/>
    <property type="match status" value="1"/>
</dbReference>
<reference evidence="5" key="1">
    <citation type="journal article" date="2014" name="Int. J. Syst. Evol. Microbiol.">
        <title>Complete genome sequence of Corynebacterium casei LMG S-19264T (=DSM 44701T), isolated from a smear-ripened cheese.</title>
        <authorList>
            <consortium name="US DOE Joint Genome Institute (JGI-PGF)"/>
            <person name="Walter F."/>
            <person name="Albersmeier A."/>
            <person name="Kalinowski J."/>
            <person name="Ruckert C."/>
        </authorList>
    </citation>
    <scope>NUCLEOTIDE SEQUENCE</scope>
    <source>
        <strain evidence="5">CGMCC 1.12777</strain>
    </source>
</reference>
<dbReference type="PRINTS" id="PR00502">
    <property type="entry name" value="NUDIXFAMILY"/>
</dbReference>
<dbReference type="InterPro" id="IPR014078">
    <property type="entry name" value="Nudix_YtkD"/>
</dbReference>
<evidence type="ECO:0000259" key="4">
    <source>
        <dbReference type="PROSITE" id="PS51462"/>
    </source>
</evidence>
<dbReference type="PANTHER" id="PTHR43736:SF1">
    <property type="entry name" value="DIHYDRONEOPTERIN TRIPHOSPHATE DIPHOSPHATASE"/>
    <property type="match status" value="1"/>
</dbReference>
<dbReference type="EMBL" id="BMFV01000042">
    <property type="protein sequence ID" value="GGH87743.1"/>
    <property type="molecule type" value="Genomic_DNA"/>
</dbReference>
<dbReference type="PROSITE" id="PS00893">
    <property type="entry name" value="NUDIX_BOX"/>
    <property type="match status" value="1"/>
</dbReference>
<dbReference type="CDD" id="cd04665">
    <property type="entry name" value="NUDIX_RppH"/>
    <property type="match status" value="1"/>
</dbReference>
<evidence type="ECO:0000256" key="1">
    <source>
        <dbReference type="ARBA" id="ARBA00005582"/>
    </source>
</evidence>
<gene>
    <name evidence="5" type="ORF">GCM10007096_38460</name>
</gene>
<reference evidence="5" key="2">
    <citation type="submission" date="2020-09" db="EMBL/GenBank/DDBJ databases">
        <authorList>
            <person name="Sun Q."/>
            <person name="Zhou Y."/>
        </authorList>
    </citation>
    <scope>NUCLEOTIDE SEQUENCE</scope>
    <source>
        <strain evidence="5">CGMCC 1.12777</strain>
    </source>
</reference>